<protein>
    <submittedName>
        <fullName evidence="2">Uncharacterized protein</fullName>
    </submittedName>
</protein>
<evidence type="ECO:0000256" key="1">
    <source>
        <dbReference type="SAM" id="MobiDB-lite"/>
    </source>
</evidence>
<sequence>MLCTRICLESGKPSRKNHPQYTRPGLSHDLPVISSQVYCESNALDHAATEVVRRSPVNYIGDETILVAGLRLYDLWILSIKSDSCRSQYLTYEYVKEDLGVLKRRHLSKSLVRYFDDHNTFTPSTPDLDSSLDLLVTGRLVYCESSALYHAATEPGIGKVELEEVNPHLRGRVENYLGKTTPSSPDRDSNLDLPVLSSRAQHDKRVSQLRHRGGVEHTILHLRFKLSPPIDTVLYDVILTCRLVELARVSTHLHRCLHSPPPLKRALSESLAPILPSCRRKSSGKHHISLLFLPWDAGEEEHCPCKATCLGRRSHLNISVNHIEERGTSPLSTTLRKEEHLCQPHRGKRNISVQHIEKRGTSLSSTSRKEEHLCPAHREKRNISVHHIEKRGTSLSSTSIKEEHLCPPHREKRNISVHQR</sequence>
<dbReference type="EMBL" id="OB794596">
    <property type="protein sequence ID" value="CAD7430689.1"/>
    <property type="molecule type" value="Genomic_DNA"/>
</dbReference>
<accession>A0A7R9EBL1</accession>
<feature type="compositionally biased region" description="Basic and acidic residues" evidence="1">
    <location>
        <begin position="400"/>
        <end position="409"/>
    </location>
</feature>
<reference evidence="2" key="1">
    <citation type="submission" date="2020-11" db="EMBL/GenBank/DDBJ databases">
        <authorList>
            <person name="Tran Van P."/>
        </authorList>
    </citation>
    <scope>NUCLEOTIDE SEQUENCE</scope>
</reference>
<feature type="compositionally biased region" description="Basic and acidic residues" evidence="1">
    <location>
        <begin position="367"/>
        <end position="377"/>
    </location>
</feature>
<evidence type="ECO:0000313" key="2">
    <source>
        <dbReference type="EMBL" id="CAD7430689.1"/>
    </source>
</evidence>
<name>A0A7R9EBL1_9NEOP</name>
<gene>
    <name evidence="2" type="ORF">TMSB3V08_LOCUS7440</name>
</gene>
<dbReference type="AlphaFoldDB" id="A0A7R9EBL1"/>
<proteinExistence type="predicted"/>
<organism evidence="2">
    <name type="scientific">Timema monikensis</name>
    <dbReference type="NCBI Taxonomy" id="170555"/>
    <lineage>
        <taxon>Eukaryota</taxon>
        <taxon>Metazoa</taxon>
        <taxon>Ecdysozoa</taxon>
        <taxon>Arthropoda</taxon>
        <taxon>Hexapoda</taxon>
        <taxon>Insecta</taxon>
        <taxon>Pterygota</taxon>
        <taxon>Neoptera</taxon>
        <taxon>Polyneoptera</taxon>
        <taxon>Phasmatodea</taxon>
        <taxon>Timematodea</taxon>
        <taxon>Timematoidea</taxon>
        <taxon>Timematidae</taxon>
        <taxon>Timema</taxon>
    </lineage>
</organism>
<feature type="region of interest" description="Disordered" evidence="1">
    <location>
        <begin position="358"/>
        <end position="420"/>
    </location>
</feature>